<feature type="transmembrane region" description="Helical" evidence="1">
    <location>
        <begin position="12"/>
        <end position="32"/>
    </location>
</feature>
<evidence type="ECO:0000256" key="1">
    <source>
        <dbReference type="SAM" id="Phobius"/>
    </source>
</evidence>
<keyword evidence="1" id="KW-0812">Transmembrane</keyword>
<proteinExistence type="predicted"/>
<keyword evidence="3" id="KW-1185">Reference proteome</keyword>
<keyword evidence="1" id="KW-0472">Membrane</keyword>
<keyword evidence="1" id="KW-1133">Transmembrane helix</keyword>
<evidence type="ECO:0000313" key="3">
    <source>
        <dbReference type="Proteomes" id="UP000242754"/>
    </source>
</evidence>
<gene>
    <name evidence="2" type="ORF">Tpal_1173</name>
</gene>
<protein>
    <submittedName>
        <fullName evidence="2">Uncharacterized protein</fullName>
    </submittedName>
</protein>
<dbReference type="Proteomes" id="UP000242754">
    <property type="component" value="Unassembled WGS sequence"/>
</dbReference>
<organism evidence="2 3">
    <name type="scientific">Trichococcus palustris</name>
    <dbReference type="NCBI Taxonomy" id="140314"/>
    <lineage>
        <taxon>Bacteria</taxon>
        <taxon>Bacillati</taxon>
        <taxon>Bacillota</taxon>
        <taxon>Bacilli</taxon>
        <taxon>Lactobacillales</taxon>
        <taxon>Carnobacteriaceae</taxon>
        <taxon>Trichococcus</taxon>
    </lineage>
</organism>
<sequence>MEMTAGSPSVFVFFSLVTIGRNRLTAYGFMLIQLSR</sequence>
<dbReference type="AlphaFoldDB" id="A0A143YHX0"/>
<name>A0A143YHX0_9LACT</name>
<reference evidence="2 3" key="1">
    <citation type="submission" date="2016-02" db="EMBL/GenBank/DDBJ databases">
        <authorList>
            <person name="Wen L."/>
            <person name="He K."/>
            <person name="Yang H."/>
        </authorList>
    </citation>
    <scope>NUCLEOTIDE SEQUENCE [LARGE SCALE GENOMIC DNA]</scope>
    <source>
        <strain evidence="2">Trichococcus palustris</strain>
    </source>
</reference>
<accession>A0A143YHX0</accession>
<dbReference type="EMBL" id="FJNE01000003">
    <property type="protein sequence ID" value="CZQ89742.1"/>
    <property type="molecule type" value="Genomic_DNA"/>
</dbReference>
<evidence type="ECO:0000313" key="2">
    <source>
        <dbReference type="EMBL" id="CZQ89742.1"/>
    </source>
</evidence>